<evidence type="ECO:0000256" key="4">
    <source>
        <dbReference type="ARBA" id="ARBA00022617"/>
    </source>
</evidence>
<comment type="subcellular location">
    <subcellularLocation>
        <location evidence="2">Endoplasmic reticulum membrane</location>
    </subcellularLocation>
    <subcellularLocation>
        <location evidence="1">Microsome membrane</location>
    </subcellularLocation>
</comment>
<evidence type="ECO:0000256" key="1">
    <source>
        <dbReference type="ARBA" id="ARBA00004524"/>
    </source>
</evidence>
<keyword evidence="10" id="KW-0503">Monooxygenase</keyword>
<gene>
    <name evidence="12" type="ORF">mRhiFer1_008274</name>
</gene>
<dbReference type="GO" id="GO:0005789">
    <property type="term" value="C:endoplasmic reticulum membrane"/>
    <property type="evidence" value="ECO:0007669"/>
    <property type="project" value="UniProtKB-SubCell"/>
</dbReference>
<evidence type="ECO:0000256" key="7">
    <source>
        <dbReference type="ARBA" id="ARBA00022848"/>
    </source>
</evidence>
<keyword evidence="7" id="KW-0492">Microsome</keyword>
<organism evidence="12 13">
    <name type="scientific">Rhinolophus ferrumequinum</name>
    <name type="common">Greater horseshoe bat</name>
    <dbReference type="NCBI Taxonomy" id="59479"/>
    <lineage>
        <taxon>Eukaryota</taxon>
        <taxon>Metazoa</taxon>
        <taxon>Chordata</taxon>
        <taxon>Craniata</taxon>
        <taxon>Vertebrata</taxon>
        <taxon>Euteleostomi</taxon>
        <taxon>Mammalia</taxon>
        <taxon>Eutheria</taxon>
        <taxon>Laurasiatheria</taxon>
        <taxon>Chiroptera</taxon>
        <taxon>Yinpterochiroptera</taxon>
        <taxon>Rhinolophoidea</taxon>
        <taxon>Rhinolophidae</taxon>
        <taxon>Rhinolophinae</taxon>
        <taxon>Rhinolophus</taxon>
    </lineage>
</organism>
<dbReference type="Proteomes" id="UP000585614">
    <property type="component" value="Unassembled WGS sequence"/>
</dbReference>
<sequence>MPKNLAPDSPVAALNQGLMDHTRDITDALIHTCHRKHAATKTATLDDDEIISTVNDLFAAGIETVSTCLYWSFLYLIQYPEIQAKIQEEIDGNIGLKSPRFEDRKILPYTEAFINEIFRHASFLPFTIPHCSTADTTLNGCFIPRKTGIFINMYQVNHDETMWDDPTLFRPERFLNENKELNKTLVEKVMIFGMRIRRCLGEEIAQNEIFIFITTLLQQLKLKKYPGAELDLTPTQGLAMKPKPYQLQAETRSPSSSCC</sequence>
<feature type="binding site" description="axial binding residue" evidence="11">
    <location>
        <position position="199"/>
    </location>
    <ligand>
        <name>heme</name>
        <dbReference type="ChEBI" id="CHEBI:30413"/>
    </ligand>
    <ligandPart>
        <name>Fe</name>
        <dbReference type="ChEBI" id="CHEBI:18248"/>
    </ligandPart>
</feature>
<dbReference type="InterPro" id="IPR002401">
    <property type="entry name" value="Cyt_P450_E_grp-I"/>
</dbReference>
<evidence type="ECO:0000256" key="11">
    <source>
        <dbReference type="PIRSR" id="PIRSR602401-1"/>
    </source>
</evidence>
<evidence type="ECO:0000256" key="2">
    <source>
        <dbReference type="ARBA" id="ARBA00004586"/>
    </source>
</evidence>
<protein>
    <recommendedName>
        <fullName evidence="14">Cytochrome P450 family 1 subfamily A member 1</fullName>
    </recommendedName>
</protein>
<evidence type="ECO:0000256" key="10">
    <source>
        <dbReference type="ARBA" id="ARBA00023033"/>
    </source>
</evidence>
<reference evidence="12 13" key="1">
    <citation type="journal article" date="2020" name="Nature">
        <title>Six reference-quality genomes reveal evolution of bat adaptations.</title>
        <authorList>
            <person name="Jebb D."/>
            <person name="Huang Z."/>
            <person name="Pippel M."/>
            <person name="Hughes G.M."/>
            <person name="Lavrichenko K."/>
            <person name="Devanna P."/>
            <person name="Winkler S."/>
            <person name="Jermiin L.S."/>
            <person name="Skirmuntt E.C."/>
            <person name="Katzourakis A."/>
            <person name="Burkitt-Gray L."/>
            <person name="Ray D.A."/>
            <person name="Sullivan K.A.M."/>
            <person name="Roscito J.G."/>
            <person name="Kirilenko B.M."/>
            <person name="Davalos L.M."/>
            <person name="Corthals A.P."/>
            <person name="Power M.L."/>
            <person name="Jones G."/>
            <person name="Ransome R.D."/>
            <person name="Dechmann D.K.N."/>
            <person name="Locatelli A.G."/>
            <person name="Puechmaille S.J."/>
            <person name="Fedrigo O."/>
            <person name="Jarvis E.D."/>
            <person name="Hiller M."/>
            <person name="Vernes S.C."/>
            <person name="Myers E.W."/>
            <person name="Teeling E.C."/>
        </authorList>
    </citation>
    <scope>NUCLEOTIDE SEQUENCE [LARGE SCALE GENOMIC DNA]</scope>
    <source>
        <strain evidence="12">MRhiFer1</strain>
        <tissue evidence="12">Lung</tissue>
    </source>
</reference>
<evidence type="ECO:0000256" key="9">
    <source>
        <dbReference type="ARBA" id="ARBA00023004"/>
    </source>
</evidence>
<comment type="cofactor">
    <cofactor evidence="11">
        <name>heme</name>
        <dbReference type="ChEBI" id="CHEBI:30413"/>
    </cofactor>
</comment>
<dbReference type="GO" id="GO:0020037">
    <property type="term" value="F:heme binding"/>
    <property type="evidence" value="ECO:0007669"/>
    <property type="project" value="InterPro"/>
</dbReference>
<dbReference type="GO" id="GO:0042448">
    <property type="term" value="P:progesterone metabolic process"/>
    <property type="evidence" value="ECO:0007669"/>
    <property type="project" value="TreeGrafter"/>
</dbReference>
<dbReference type="PANTHER" id="PTHR24289">
    <property type="entry name" value="STEROID 17-ALPHA-HYDROXYLASE/17,20 LYASE"/>
    <property type="match status" value="1"/>
</dbReference>
<name>A0A7J7VR03_RHIFE</name>
<evidence type="ECO:0000256" key="6">
    <source>
        <dbReference type="ARBA" id="ARBA00022824"/>
    </source>
</evidence>
<dbReference type="PRINTS" id="PR00463">
    <property type="entry name" value="EP450I"/>
</dbReference>
<accession>A0A7J7VR03</accession>
<dbReference type="Gene3D" id="1.10.630.10">
    <property type="entry name" value="Cytochrome P450"/>
    <property type="match status" value="1"/>
</dbReference>
<dbReference type="GO" id="GO:0004508">
    <property type="term" value="F:steroid 17-alpha-monooxygenase activity"/>
    <property type="evidence" value="ECO:0007669"/>
    <property type="project" value="TreeGrafter"/>
</dbReference>
<dbReference type="SUPFAM" id="SSF48264">
    <property type="entry name" value="Cytochrome P450"/>
    <property type="match status" value="1"/>
</dbReference>
<dbReference type="GO" id="GO:0042446">
    <property type="term" value="P:hormone biosynthetic process"/>
    <property type="evidence" value="ECO:0007669"/>
    <property type="project" value="TreeGrafter"/>
</dbReference>
<evidence type="ECO:0000256" key="3">
    <source>
        <dbReference type="ARBA" id="ARBA00010617"/>
    </source>
</evidence>
<keyword evidence="5 11" id="KW-0479">Metal-binding</keyword>
<comment type="caution">
    <text evidence="12">The sequence shown here is derived from an EMBL/GenBank/DDBJ whole genome shotgun (WGS) entry which is preliminary data.</text>
</comment>
<dbReference type="Pfam" id="PF00067">
    <property type="entry name" value="p450"/>
    <property type="match status" value="1"/>
</dbReference>
<evidence type="ECO:0000256" key="8">
    <source>
        <dbReference type="ARBA" id="ARBA00023002"/>
    </source>
</evidence>
<comment type="similarity">
    <text evidence="3">Belongs to the cytochrome P450 family.</text>
</comment>
<keyword evidence="4 11" id="KW-0349">Heme</keyword>
<dbReference type="PRINTS" id="PR00385">
    <property type="entry name" value="P450"/>
</dbReference>
<dbReference type="InterPro" id="IPR036396">
    <property type="entry name" value="Cyt_P450_sf"/>
</dbReference>
<evidence type="ECO:0008006" key="14">
    <source>
        <dbReference type="Google" id="ProtNLM"/>
    </source>
</evidence>
<proteinExistence type="inferred from homology"/>
<evidence type="ECO:0000256" key="5">
    <source>
        <dbReference type="ARBA" id="ARBA00022723"/>
    </source>
</evidence>
<dbReference type="GO" id="GO:0005506">
    <property type="term" value="F:iron ion binding"/>
    <property type="evidence" value="ECO:0007669"/>
    <property type="project" value="InterPro"/>
</dbReference>
<dbReference type="PANTHER" id="PTHR24289:SF22">
    <property type="entry name" value="CYTOCHROME P450 1A"/>
    <property type="match status" value="1"/>
</dbReference>
<evidence type="ECO:0000313" key="12">
    <source>
        <dbReference type="EMBL" id="KAF6327559.1"/>
    </source>
</evidence>
<evidence type="ECO:0000313" key="13">
    <source>
        <dbReference type="Proteomes" id="UP000585614"/>
    </source>
</evidence>
<keyword evidence="9 11" id="KW-0408">Iron</keyword>
<keyword evidence="6" id="KW-0256">Endoplasmic reticulum</keyword>
<dbReference type="EMBL" id="JACAGC010000012">
    <property type="protein sequence ID" value="KAF6327559.1"/>
    <property type="molecule type" value="Genomic_DNA"/>
</dbReference>
<dbReference type="InterPro" id="IPR001128">
    <property type="entry name" value="Cyt_P450"/>
</dbReference>
<dbReference type="AlphaFoldDB" id="A0A7J7VR03"/>
<keyword evidence="8" id="KW-0560">Oxidoreductase</keyword>